<evidence type="ECO:0000256" key="6">
    <source>
        <dbReference type="ARBA" id="ARBA00047942"/>
    </source>
</evidence>
<dbReference type="GO" id="GO:0006304">
    <property type="term" value="P:DNA modification"/>
    <property type="evidence" value="ECO:0007669"/>
    <property type="project" value="InterPro"/>
</dbReference>
<evidence type="ECO:0000313" key="8">
    <source>
        <dbReference type="EMBL" id="MXP36545.1"/>
    </source>
</evidence>
<dbReference type="PROSITE" id="PS00092">
    <property type="entry name" value="N6_MTASE"/>
    <property type="match status" value="1"/>
</dbReference>
<sequence>MSRSRRCSAPLQLWDDACSSNLSKPASFARSARPAPASSFRKPADLEQQRYELTRARQLARAWAQTLPEPRRRDQAALFTRQAIEAYQQHARPHARLSPPLAQPYGQLDPAIAELAQTIGRETAPLPMNEAAYFLTGLYTVLLAARERGALGAFYTPPALANRLLDMAEEQGADWSTARVLDPASGGGAFLLPAAERMIAALPSADPAFVLRQIGARLRGLELDPYAAGLGQNAIELLLADVTAAAGLPAPIVTQVADTLEEPPKARFDIVIGNPPYGRVRLTPEQRQRFARGLYGHANLYGVFTDIAMRWVKRGGVIAYLTPTSFLSGQYYSALRALIADEAPPVAIDFVHARRGVFEDVLQETLLAVYKRGAKPARAQVHYVHVANEREARVIKNGTIGLPSPASQPWLAPREPDHSALIAAAEKMSARLADWGYTVSTGPLVWNRFKGQMRHRPGRNVHPLLWAEAVTADGQFIYRAEKRNHAPYFKIERGDGWLLVDQACVLVQRTTAKEQARRLIAAELPADFIEDHGGVVVENHLNMVRPKSRPALSPATVAAVLNSQVIDKLFRCINGSVAVSAFELEAIPLPSPDSMLSIERMVRRGASGAKIEAELAKLYEQFV</sequence>
<dbReference type="PANTHER" id="PTHR33841">
    <property type="entry name" value="DNA METHYLTRANSFERASE YEEA-RELATED"/>
    <property type="match status" value="1"/>
</dbReference>
<feature type="domain" description="Type II methyltransferase M.TaqI-like" evidence="7">
    <location>
        <begin position="265"/>
        <end position="350"/>
    </location>
</feature>
<comment type="catalytic activity">
    <reaction evidence="6">
        <text>a 2'-deoxyadenosine in DNA + S-adenosyl-L-methionine = an N(6)-methyl-2'-deoxyadenosine in DNA + S-adenosyl-L-homocysteine + H(+)</text>
        <dbReference type="Rhea" id="RHEA:15197"/>
        <dbReference type="Rhea" id="RHEA-COMP:12418"/>
        <dbReference type="Rhea" id="RHEA-COMP:12419"/>
        <dbReference type="ChEBI" id="CHEBI:15378"/>
        <dbReference type="ChEBI" id="CHEBI:57856"/>
        <dbReference type="ChEBI" id="CHEBI:59789"/>
        <dbReference type="ChEBI" id="CHEBI:90615"/>
        <dbReference type="ChEBI" id="CHEBI:90616"/>
        <dbReference type="EC" id="2.1.1.72"/>
    </reaction>
</comment>
<reference evidence="8 9" key="1">
    <citation type="submission" date="2019-12" db="EMBL/GenBank/DDBJ databases">
        <title>Genomic-based taxomic classification of the family Erythrobacteraceae.</title>
        <authorList>
            <person name="Xu L."/>
        </authorList>
    </citation>
    <scope>NUCLEOTIDE SEQUENCE [LARGE SCALE GENOMIC DNA]</scope>
    <source>
        <strain evidence="8 9">CGMCC 1.8703</strain>
    </source>
</reference>
<comment type="similarity">
    <text evidence="1">Belongs to the N(4)/N(6)-methyltransferase family.</text>
</comment>
<comment type="caution">
    <text evidence="8">The sequence shown here is derived from an EMBL/GenBank/DDBJ whole genome shotgun (WGS) entry which is preliminary data.</text>
</comment>
<dbReference type="AlphaFoldDB" id="A0A6I4UGB7"/>
<dbReference type="GO" id="GO:0032259">
    <property type="term" value="P:methylation"/>
    <property type="evidence" value="ECO:0007669"/>
    <property type="project" value="UniProtKB-KW"/>
</dbReference>
<dbReference type="InterPro" id="IPR002052">
    <property type="entry name" value="DNA_methylase_N6_adenine_CS"/>
</dbReference>
<name>A0A6I4UGB7_9SPHN</name>
<dbReference type="CDD" id="cd02440">
    <property type="entry name" value="AdoMet_MTases"/>
    <property type="match status" value="1"/>
</dbReference>
<protein>
    <recommendedName>
        <fullName evidence="2">site-specific DNA-methyltransferase (adenine-specific)</fullName>
        <ecNumber evidence="2">2.1.1.72</ecNumber>
    </recommendedName>
</protein>
<accession>A0A6I4UGB7</accession>
<proteinExistence type="inferred from homology"/>
<dbReference type="PRINTS" id="PR00507">
    <property type="entry name" value="N12N6MTFRASE"/>
</dbReference>
<organism evidence="8 9">
    <name type="scientific">Qipengyuania citrea</name>
    <dbReference type="NCBI Taxonomy" id="225971"/>
    <lineage>
        <taxon>Bacteria</taxon>
        <taxon>Pseudomonadati</taxon>
        <taxon>Pseudomonadota</taxon>
        <taxon>Alphaproteobacteria</taxon>
        <taxon>Sphingomonadales</taxon>
        <taxon>Erythrobacteraceae</taxon>
        <taxon>Qipengyuania</taxon>
    </lineage>
</organism>
<dbReference type="EMBL" id="WTYG01000004">
    <property type="protein sequence ID" value="MXP36545.1"/>
    <property type="molecule type" value="Genomic_DNA"/>
</dbReference>
<keyword evidence="3 8" id="KW-0489">Methyltransferase</keyword>
<keyword evidence="5" id="KW-0949">S-adenosyl-L-methionine</keyword>
<gene>
    <name evidence="8" type="ORF">GRI55_12315</name>
</gene>
<dbReference type="InterPro" id="IPR029063">
    <property type="entry name" value="SAM-dependent_MTases_sf"/>
</dbReference>
<evidence type="ECO:0000256" key="1">
    <source>
        <dbReference type="ARBA" id="ARBA00006594"/>
    </source>
</evidence>
<dbReference type="Proteomes" id="UP000439914">
    <property type="component" value="Unassembled WGS sequence"/>
</dbReference>
<dbReference type="SUPFAM" id="SSF53335">
    <property type="entry name" value="S-adenosyl-L-methionine-dependent methyltransferases"/>
    <property type="match status" value="1"/>
</dbReference>
<dbReference type="InterPro" id="IPR011639">
    <property type="entry name" value="MethylTrfase_TaqI-like_dom"/>
</dbReference>
<dbReference type="Gene3D" id="3.40.50.150">
    <property type="entry name" value="Vaccinia Virus protein VP39"/>
    <property type="match status" value="1"/>
</dbReference>
<dbReference type="InterPro" id="IPR050953">
    <property type="entry name" value="N4_N6_ade-DNA_methylase"/>
</dbReference>
<evidence type="ECO:0000313" key="9">
    <source>
        <dbReference type="Proteomes" id="UP000439914"/>
    </source>
</evidence>
<keyword evidence="4" id="KW-0808">Transferase</keyword>
<dbReference type="EC" id="2.1.1.72" evidence="2"/>
<dbReference type="GO" id="GO:0003676">
    <property type="term" value="F:nucleic acid binding"/>
    <property type="evidence" value="ECO:0007669"/>
    <property type="project" value="InterPro"/>
</dbReference>
<evidence type="ECO:0000256" key="2">
    <source>
        <dbReference type="ARBA" id="ARBA00011900"/>
    </source>
</evidence>
<evidence type="ECO:0000256" key="3">
    <source>
        <dbReference type="ARBA" id="ARBA00022603"/>
    </source>
</evidence>
<dbReference type="GO" id="GO:0009007">
    <property type="term" value="F:site-specific DNA-methyltransferase (adenine-specific) activity"/>
    <property type="evidence" value="ECO:0007669"/>
    <property type="project" value="UniProtKB-EC"/>
</dbReference>
<evidence type="ECO:0000259" key="7">
    <source>
        <dbReference type="Pfam" id="PF07669"/>
    </source>
</evidence>
<dbReference type="PANTHER" id="PTHR33841:SF5">
    <property type="entry name" value="DNA METHYLASE (MODIFICATION METHYLASE) (METHYLTRANSFERASE)-RELATED"/>
    <property type="match status" value="1"/>
</dbReference>
<evidence type="ECO:0000256" key="5">
    <source>
        <dbReference type="ARBA" id="ARBA00022691"/>
    </source>
</evidence>
<evidence type="ECO:0000256" key="4">
    <source>
        <dbReference type="ARBA" id="ARBA00022679"/>
    </source>
</evidence>
<dbReference type="Pfam" id="PF07669">
    <property type="entry name" value="Eco57I"/>
    <property type="match status" value="1"/>
</dbReference>